<name>A0A1M5L489_9BRAD</name>
<sequence length="560" mass="59155">MFQRIILATLVLIVLAPQPGRSQPRPLVPPAWPILAQNVNKAPSCVFWTPQTTGKPEYFCAVIVADPSRDLDTSLCPASTSPNCAVGALRAVRIDPATGTVTVGPPGPTQSIILQQNPDSVTCAVIPPGFGHPQSVQCLYDSVERVGWNGTNWWSVTIGTNPTGIQGPGPDPGILVSSNLSCAPWIGSATTTCFGIETVFQNGLPSVYVVDQWTRDSGTHDWARASNNPLSPGLDPMGSTLPNTGPLVCSATAPGLFACILIANRKLFEVTGSTNPAADGVAWPPLVAGANEFVHSGVNTGQACVTFPSATSAPARADCFFGDGGLIPAPPPPLIPCEFGSHGQILRCQKGLPASWGLFWAPDDASRPVQIAMLEQFQLKATPSCIGWSAGQIECFYPNKALSDSVTSSETNANIFHVLSYNTDHGGNLLREELAFDLLRNGIVMNTGFWQESLGVAAPTTELGRVTVRGHSILAPVQNPKSLSSFACFKGPPFQSFCVAGLIDSRFATVNPPTTATIPTYRASRRLVFNLVGNPNGVAPQEPPTILKVSVPVGVRQPKH</sequence>
<dbReference type="AlphaFoldDB" id="A0A1M5L489"/>
<organism evidence="1 2">
    <name type="scientific">Bradyrhizobium erythrophlei</name>
    <dbReference type="NCBI Taxonomy" id="1437360"/>
    <lineage>
        <taxon>Bacteria</taxon>
        <taxon>Pseudomonadati</taxon>
        <taxon>Pseudomonadota</taxon>
        <taxon>Alphaproteobacteria</taxon>
        <taxon>Hyphomicrobiales</taxon>
        <taxon>Nitrobacteraceae</taxon>
        <taxon>Bradyrhizobium</taxon>
    </lineage>
</organism>
<proteinExistence type="predicted"/>
<evidence type="ECO:0000313" key="1">
    <source>
        <dbReference type="EMBL" id="SHG59924.1"/>
    </source>
</evidence>
<accession>A0A1M5L489</accession>
<dbReference type="Proteomes" id="UP000190675">
    <property type="component" value="Chromosome I"/>
</dbReference>
<reference evidence="1 2" key="1">
    <citation type="submission" date="2016-11" db="EMBL/GenBank/DDBJ databases">
        <authorList>
            <person name="Jaros S."/>
            <person name="Januszkiewicz K."/>
            <person name="Wedrychowicz H."/>
        </authorList>
    </citation>
    <scope>NUCLEOTIDE SEQUENCE [LARGE SCALE GENOMIC DNA]</scope>
    <source>
        <strain evidence="1 2">GAS242</strain>
    </source>
</reference>
<gene>
    <name evidence="1" type="ORF">SAMN05444169_3258</name>
</gene>
<evidence type="ECO:0000313" key="2">
    <source>
        <dbReference type="Proteomes" id="UP000190675"/>
    </source>
</evidence>
<protein>
    <submittedName>
        <fullName evidence="1">Uncharacterized protein</fullName>
    </submittedName>
</protein>
<dbReference type="EMBL" id="LT670818">
    <property type="protein sequence ID" value="SHG59924.1"/>
    <property type="molecule type" value="Genomic_DNA"/>
</dbReference>